<evidence type="ECO:0000313" key="2">
    <source>
        <dbReference type="EMBL" id="MCI42974.1"/>
    </source>
</evidence>
<dbReference type="EMBL" id="LXQA010311558">
    <property type="protein sequence ID" value="MCI42974.1"/>
    <property type="molecule type" value="Genomic_DNA"/>
</dbReference>
<sequence>MSENSKSPREEESVAFMEIVEGDNDK</sequence>
<comment type="caution">
    <text evidence="2">The sequence shown here is derived from an EMBL/GenBank/DDBJ whole genome shotgun (WGS) entry which is preliminary data.</text>
</comment>
<organism evidence="2 3">
    <name type="scientific">Trifolium medium</name>
    <dbReference type="NCBI Taxonomy" id="97028"/>
    <lineage>
        <taxon>Eukaryota</taxon>
        <taxon>Viridiplantae</taxon>
        <taxon>Streptophyta</taxon>
        <taxon>Embryophyta</taxon>
        <taxon>Tracheophyta</taxon>
        <taxon>Spermatophyta</taxon>
        <taxon>Magnoliopsida</taxon>
        <taxon>eudicotyledons</taxon>
        <taxon>Gunneridae</taxon>
        <taxon>Pentapetalae</taxon>
        <taxon>rosids</taxon>
        <taxon>fabids</taxon>
        <taxon>Fabales</taxon>
        <taxon>Fabaceae</taxon>
        <taxon>Papilionoideae</taxon>
        <taxon>50 kb inversion clade</taxon>
        <taxon>NPAAA clade</taxon>
        <taxon>Hologalegina</taxon>
        <taxon>IRL clade</taxon>
        <taxon>Trifolieae</taxon>
        <taxon>Trifolium</taxon>
    </lineage>
</organism>
<dbReference type="Proteomes" id="UP000265520">
    <property type="component" value="Unassembled WGS sequence"/>
</dbReference>
<evidence type="ECO:0000313" key="3">
    <source>
        <dbReference type="Proteomes" id="UP000265520"/>
    </source>
</evidence>
<accession>A0A392S443</accession>
<feature type="compositionally biased region" description="Basic and acidic residues" evidence="1">
    <location>
        <begin position="1"/>
        <end position="12"/>
    </location>
</feature>
<proteinExistence type="predicted"/>
<protein>
    <submittedName>
        <fullName evidence="2">Uncharacterized protein</fullName>
    </submittedName>
</protein>
<keyword evidence="3" id="KW-1185">Reference proteome</keyword>
<name>A0A392S443_9FABA</name>
<dbReference type="AlphaFoldDB" id="A0A392S443"/>
<reference evidence="2 3" key="1">
    <citation type="journal article" date="2018" name="Front. Plant Sci.">
        <title>Red Clover (Trifolium pratense) and Zigzag Clover (T. medium) - A Picture of Genomic Similarities and Differences.</title>
        <authorList>
            <person name="Dluhosova J."/>
            <person name="Istvanek J."/>
            <person name="Nedelnik J."/>
            <person name="Repkova J."/>
        </authorList>
    </citation>
    <scope>NUCLEOTIDE SEQUENCE [LARGE SCALE GENOMIC DNA]</scope>
    <source>
        <strain evidence="3">cv. 10/8</strain>
        <tissue evidence="2">Leaf</tissue>
    </source>
</reference>
<evidence type="ECO:0000256" key="1">
    <source>
        <dbReference type="SAM" id="MobiDB-lite"/>
    </source>
</evidence>
<feature type="non-terminal residue" evidence="2">
    <location>
        <position position="26"/>
    </location>
</feature>
<feature type="region of interest" description="Disordered" evidence="1">
    <location>
        <begin position="1"/>
        <end position="26"/>
    </location>
</feature>